<dbReference type="Proteomes" id="UP001165960">
    <property type="component" value="Unassembled WGS sequence"/>
</dbReference>
<evidence type="ECO:0000313" key="2">
    <source>
        <dbReference type="Proteomes" id="UP001165960"/>
    </source>
</evidence>
<proteinExistence type="predicted"/>
<keyword evidence="2" id="KW-1185">Reference proteome</keyword>
<protein>
    <submittedName>
        <fullName evidence="1">Uncharacterized protein</fullName>
    </submittedName>
</protein>
<gene>
    <name evidence="1" type="ORF">DSO57_1003672</name>
</gene>
<evidence type="ECO:0000313" key="1">
    <source>
        <dbReference type="EMBL" id="KAJ9070810.1"/>
    </source>
</evidence>
<dbReference type="EMBL" id="QTSX02003559">
    <property type="protein sequence ID" value="KAJ9070810.1"/>
    <property type="molecule type" value="Genomic_DNA"/>
</dbReference>
<comment type="caution">
    <text evidence="1">The sequence shown here is derived from an EMBL/GenBank/DDBJ whole genome shotgun (WGS) entry which is preliminary data.</text>
</comment>
<name>A0ACC2T858_9FUNG</name>
<reference evidence="1" key="1">
    <citation type="submission" date="2022-04" db="EMBL/GenBank/DDBJ databases">
        <title>Genome of the entomopathogenic fungus Entomophthora muscae.</title>
        <authorList>
            <person name="Elya C."/>
            <person name="Lovett B.R."/>
            <person name="Lee E."/>
            <person name="Macias A.M."/>
            <person name="Hajek A.E."/>
            <person name="De Bivort B.L."/>
            <person name="Kasson M.T."/>
            <person name="De Fine Licht H.H."/>
            <person name="Stajich J.E."/>
        </authorList>
    </citation>
    <scope>NUCLEOTIDE SEQUENCE</scope>
    <source>
        <strain evidence="1">Berkeley</strain>
    </source>
</reference>
<organism evidence="1 2">
    <name type="scientific">Entomophthora muscae</name>
    <dbReference type="NCBI Taxonomy" id="34485"/>
    <lineage>
        <taxon>Eukaryota</taxon>
        <taxon>Fungi</taxon>
        <taxon>Fungi incertae sedis</taxon>
        <taxon>Zoopagomycota</taxon>
        <taxon>Entomophthoromycotina</taxon>
        <taxon>Entomophthoromycetes</taxon>
        <taxon>Entomophthorales</taxon>
        <taxon>Entomophthoraceae</taxon>
        <taxon>Entomophthora</taxon>
    </lineage>
</organism>
<sequence>MTQMEIKRMRRPLKTRSQKLLSNQDEEKSWFAHVHVPPLSPPSPLPPEDPGAPGCVPQPETALIWNPQTPKSSHQQALA</sequence>
<accession>A0ACC2T858</accession>